<name>A0A6J3MCF3_9PEZI</name>
<reference evidence="3" key="3">
    <citation type="submission" date="2025-08" db="UniProtKB">
        <authorList>
            <consortium name="RefSeq"/>
        </authorList>
    </citation>
    <scope>IDENTIFICATION</scope>
    <source>
        <strain evidence="3">CBS 342.82</strain>
    </source>
</reference>
<feature type="compositionally biased region" description="Polar residues" evidence="1">
    <location>
        <begin position="176"/>
        <end position="208"/>
    </location>
</feature>
<reference evidence="3" key="2">
    <citation type="submission" date="2020-04" db="EMBL/GenBank/DDBJ databases">
        <authorList>
            <consortium name="NCBI Genome Project"/>
        </authorList>
    </citation>
    <scope>NUCLEOTIDE SEQUENCE</scope>
    <source>
        <strain evidence="3">CBS 342.82</strain>
    </source>
</reference>
<keyword evidence="2" id="KW-1185">Reference proteome</keyword>
<evidence type="ECO:0000256" key="1">
    <source>
        <dbReference type="SAM" id="MobiDB-lite"/>
    </source>
</evidence>
<feature type="region of interest" description="Disordered" evidence="1">
    <location>
        <begin position="91"/>
        <end position="117"/>
    </location>
</feature>
<protein>
    <recommendedName>
        <fullName evidence="4">Myb-like domain-containing protein</fullName>
    </recommendedName>
</protein>
<reference evidence="3" key="1">
    <citation type="submission" date="2020-01" db="EMBL/GenBank/DDBJ databases">
        <authorList>
            <consortium name="DOE Joint Genome Institute"/>
            <person name="Haridas S."/>
            <person name="Albert R."/>
            <person name="Binder M."/>
            <person name="Bloem J."/>
            <person name="Labutti K."/>
            <person name="Salamov A."/>
            <person name="Andreopoulos B."/>
            <person name="Baker S.E."/>
            <person name="Barry K."/>
            <person name="Bills G."/>
            <person name="Bluhm B.H."/>
            <person name="Cannon C."/>
            <person name="Castanera R."/>
            <person name="Culley D.E."/>
            <person name="Daum C."/>
            <person name="Ezra D."/>
            <person name="Gonzalez J.B."/>
            <person name="Henrissat B."/>
            <person name="Kuo A."/>
            <person name="Liang C."/>
            <person name="Lipzen A."/>
            <person name="Lutzoni F."/>
            <person name="Magnuson J."/>
            <person name="Mondo S."/>
            <person name="Nolan M."/>
            <person name="Ohm R."/>
            <person name="Pangilinan J."/>
            <person name="Park H.-J."/>
            <person name="Ramirez L."/>
            <person name="Alfaro M."/>
            <person name="Sun H."/>
            <person name="Tritt A."/>
            <person name="Yoshinaga Y."/>
            <person name="Zwiers L.-H."/>
            <person name="Turgeon B.G."/>
            <person name="Goodwin S.B."/>
            <person name="Spatafora J.W."/>
            <person name="Crous P.W."/>
            <person name="Grigoriev I.V."/>
        </authorList>
    </citation>
    <scope>NUCLEOTIDE SEQUENCE</scope>
    <source>
        <strain evidence="3">CBS 342.82</strain>
    </source>
</reference>
<feature type="region of interest" description="Disordered" evidence="1">
    <location>
        <begin position="167"/>
        <end position="253"/>
    </location>
</feature>
<gene>
    <name evidence="3" type="ORF">K489DRAFT_408197</name>
</gene>
<dbReference type="Proteomes" id="UP000504637">
    <property type="component" value="Unplaced"/>
</dbReference>
<evidence type="ECO:0000313" key="3">
    <source>
        <dbReference type="RefSeq" id="XP_033462594.1"/>
    </source>
</evidence>
<dbReference type="RefSeq" id="XP_033462594.1">
    <property type="nucleotide sequence ID" value="XM_033607453.1"/>
</dbReference>
<dbReference type="AlphaFoldDB" id="A0A6J3MCF3"/>
<proteinExistence type="predicted"/>
<dbReference type="OrthoDB" id="5421421at2759"/>
<dbReference type="GeneID" id="54365253"/>
<evidence type="ECO:0000313" key="2">
    <source>
        <dbReference type="Proteomes" id="UP000504637"/>
    </source>
</evidence>
<sequence>MSSGSPMYPSLTGSVEPAMLDNAQQHHTEVENSTWYPPTSCYDLSSNAPYLTPIPTSTIEEPPYLPMARSSIPSMNYGNYHHISYHHQQMTPQPESSRFPDVQDAHRPRSSMSVQDMGGNSLAWTTSAGLGISSYSTAGEVTSLPAAGYTPSLLSSYPETAYYSPASSLDIRQPQPRRSYTSIAPNPDSNTPFLTSVPSNAGTPLSSLNKRKRHSDAALIDDQQRYQQSAPADVPTPASHHTPKRTKRSSSVDGLTDEERFLVGLKEEEGLPWREIVKRHYTDRGVTIAAAALQMRYKRLKERSRRWEEKDLAALRKAHQYWETEKWHIISEKMRESGPEFNWSAPACSRKWSELSAAAAANSQGHNNGTPVSLPSYSSPLQSAAHFAYQT</sequence>
<organism evidence="3">
    <name type="scientific">Dissoconium aciculare CBS 342.82</name>
    <dbReference type="NCBI Taxonomy" id="1314786"/>
    <lineage>
        <taxon>Eukaryota</taxon>
        <taxon>Fungi</taxon>
        <taxon>Dikarya</taxon>
        <taxon>Ascomycota</taxon>
        <taxon>Pezizomycotina</taxon>
        <taxon>Dothideomycetes</taxon>
        <taxon>Dothideomycetidae</taxon>
        <taxon>Mycosphaerellales</taxon>
        <taxon>Dissoconiaceae</taxon>
        <taxon>Dissoconium</taxon>
    </lineage>
</organism>
<evidence type="ECO:0008006" key="4">
    <source>
        <dbReference type="Google" id="ProtNLM"/>
    </source>
</evidence>
<accession>A0A6J3MCF3</accession>